<proteinExistence type="predicted"/>
<evidence type="ECO:0000313" key="2">
    <source>
        <dbReference type="EMBL" id="MDI1493447.1"/>
    </source>
</evidence>
<sequence>MPRFDFDRSHYALTKPLHPPDGVRFQLVVAEFMSLARQEDGLNYPEDHELVDQFCCFVDDPAIWHLVDPMVPEFTSRVKRPLTPMIFSPLTPMISSPPSAVFDDADYGWVNYIIDTIDCIPISHNVRRLQTNTDREDEIMGYRLLKHLEFLQKFGPGWDDHAHNAEAGEELIARILPHLKDERAQMRKRRTQERAARRGDDETEDEGPVGEVTVGEVTAGGEIVGGEIVDGGTVGEENTVAENTVEDAPE</sequence>
<protein>
    <submittedName>
        <fullName evidence="2">Uncharacterized protein</fullName>
    </submittedName>
</protein>
<feature type="region of interest" description="Disordered" evidence="1">
    <location>
        <begin position="183"/>
        <end position="250"/>
    </location>
</feature>
<keyword evidence="3" id="KW-1185">Reference proteome</keyword>
<reference evidence="2" key="1">
    <citation type="journal article" date="2023" name="Genome Biol. Evol.">
        <title>First Whole Genome Sequence and Flow Cytometry Genome Size Data for the Lichen-Forming Fungus Ramalina farinacea (Ascomycota).</title>
        <authorList>
            <person name="Llewellyn T."/>
            <person name="Mian S."/>
            <person name="Hill R."/>
            <person name="Leitch I.J."/>
            <person name="Gaya E."/>
        </authorList>
    </citation>
    <scope>NUCLEOTIDE SEQUENCE</scope>
    <source>
        <strain evidence="2">LIQ254RAFAR</strain>
    </source>
</reference>
<name>A0AA43QW91_9LECA</name>
<feature type="compositionally biased region" description="Low complexity" evidence="1">
    <location>
        <begin position="209"/>
        <end position="221"/>
    </location>
</feature>
<feature type="compositionally biased region" description="Gly residues" evidence="1">
    <location>
        <begin position="222"/>
        <end position="234"/>
    </location>
</feature>
<evidence type="ECO:0000256" key="1">
    <source>
        <dbReference type="SAM" id="MobiDB-lite"/>
    </source>
</evidence>
<dbReference type="EMBL" id="JAPUFD010000026">
    <property type="protein sequence ID" value="MDI1493447.1"/>
    <property type="molecule type" value="Genomic_DNA"/>
</dbReference>
<accession>A0AA43QW91</accession>
<organism evidence="2 3">
    <name type="scientific">Ramalina farinacea</name>
    <dbReference type="NCBI Taxonomy" id="258253"/>
    <lineage>
        <taxon>Eukaryota</taxon>
        <taxon>Fungi</taxon>
        <taxon>Dikarya</taxon>
        <taxon>Ascomycota</taxon>
        <taxon>Pezizomycotina</taxon>
        <taxon>Lecanoromycetes</taxon>
        <taxon>OSLEUM clade</taxon>
        <taxon>Lecanoromycetidae</taxon>
        <taxon>Lecanorales</taxon>
        <taxon>Lecanorineae</taxon>
        <taxon>Ramalinaceae</taxon>
        <taxon>Ramalina</taxon>
    </lineage>
</organism>
<evidence type="ECO:0000313" key="3">
    <source>
        <dbReference type="Proteomes" id="UP001161017"/>
    </source>
</evidence>
<gene>
    <name evidence="2" type="ORF">OHK93_005236</name>
</gene>
<dbReference type="AlphaFoldDB" id="A0AA43QW91"/>
<dbReference type="Proteomes" id="UP001161017">
    <property type="component" value="Unassembled WGS sequence"/>
</dbReference>
<comment type="caution">
    <text evidence="2">The sequence shown here is derived from an EMBL/GenBank/DDBJ whole genome shotgun (WGS) entry which is preliminary data.</text>
</comment>